<evidence type="ECO:0000313" key="2">
    <source>
        <dbReference type="EMBL" id="GAJ22300.1"/>
    </source>
</evidence>
<evidence type="ECO:0000256" key="1">
    <source>
        <dbReference type="ARBA" id="ARBA00022649"/>
    </source>
</evidence>
<evidence type="ECO:0008006" key="3">
    <source>
        <dbReference type="Google" id="ProtNLM"/>
    </source>
</evidence>
<gene>
    <name evidence="2" type="ORF">S12H4_55632</name>
</gene>
<dbReference type="Pfam" id="PF02697">
    <property type="entry name" value="VAPB_antitox"/>
    <property type="match status" value="1"/>
</dbReference>
<comment type="caution">
    <text evidence="2">The sequence shown here is derived from an EMBL/GenBank/DDBJ whole genome shotgun (WGS) entry which is preliminary data.</text>
</comment>
<keyword evidence="1" id="KW-1277">Toxin-antitoxin system</keyword>
<dbReference type="AlphaFoldDB" id="X1W1P2"/>
<proteinExistence type="predicted"/>
<reference evidence="2" key="1">
    <citation type="journal article" date="2014" name="Front. Microbiol.">
        <title>High frequency of phylogenetically diverse reductive dehalogenase-homologous genes in deep subseafloor sedimentary metagenomes.</title>
        <authorList>
            <person name="Kawai M."/>
            <person name="Futagami T."/>
            <person name="Toyoda A."/>
            <person name="Takaki Y."/>
            <person name="Nishi S."/>
            <person name="Hori S."/>
            <person name="Arai W."/>
            <person name="Tsubouchi T."/>
            <person name="Morono Y."/>
            <person name="Uchiyama I."/>
            <person name="Ito T."/>
            <person name="Fujiyama A."/>
            <person name="Inagaki F."/>
            <person name="Takami H."/>
        </authorList>
    </citation>
    <scope>NUCLEOTIDE SEQUENCE</scope>
    <source>
        <strain evidence="2">Expedition CK06-06</strain>
    </source>
</reference>
<accession>X1W1P2</accession>
<organism evidence="2">
    <name type="scientific">marine sediment metagenome</name>
    <dbReference type="NCBI Taxonomy" id="412755"/>
    <lineage>
        <taxon>unclassified sequences</taxon>
        <taxon>metagenomes</taxon>
        <taxon>ecological metagenomes</taxon>
    </lineage>
</organism>
<dbReference type="InterPro" id="IPR003847">
    <property type="entry name" value="Put_antitoxin"/>
</dbReference>
<sequence>MSKTIKVEDRVYDSLEAIREKRETFSEVVERAYNNYYGK</sequence>
<dbReference type="EMBL" id="BARW01035707">
    <property type="protein sequence ID" value="GAJ22300.1"/>
    <property type="molecule type" value="Genomic_DNA"/>
</dbReference>
<name>X1W1P2_9ZZZZ</name>
<protein>
    <recommendedName>
        <fullName evidence="3">Antitoxin</fullName>
    </recommendedName>
</protein>